<protein>
    <recommendedName>
        <fullName evidence="12">Cardiolipin synthase A</fullName>
        <shortName evidence="12">CL synthase</shortName>
        <ecNumber evidence="12">2.7.8.-</ecNumber>
    </recommendedName>
</protein>
<evidence type="ECO:0000256" key="2">
    <source>
        <dbReference type="ARBA" id="ARBA00022475"/>
    </source>
</evidence>
<dbReference type="PANTHER" id="PTHR21248">
    <property type="entry name" value="CARDIOLIPIN SYNTHASE"/>
    <property type="match status" value="1"/>
</dbReference>
<keyword evidence="6" id="KW-0677">Repeat</keyword>
<comment type="similarity">
    <text evidence="12">Belongs to the phospholipase D family. Cardiolipin synthase subfamily. ClsA sub-subfamily.</text>
</comment>
<dbReference type="InterPro" id="IPR022924">
    <property type="entry name" value="Cardiolipin_synthase"/>
</dbReference>
<keyword evidence="3 12" id="KW-0444">Lipid biosynthesis</keyword>
<feature type="transmembrane region" description="Helical" evidence="12">
    <location>
        <begin position="7"/>
        <end position="31"/>
    </location>
</feature>
<evidence type="ECO:0000256" key="5">
    <source>
        <dbReference type="ARBA" id="ARBA00022692"/>
    </source>
</evidence>
<comment type="function">
    <text evidence="12">Catalyzes the reversible phosphatidyl group transfer from one phosphatidylglycerol molecule to another to form cardiolipin (CL) (diphosphatidylglycerol) and glycerol.</text>
</comment>
<sequence length="479" mass="53764">MDYHIPVFLVYVLGFIHLLGVAAAIHALFTVRTAQGAIAWAMSLFFIPYVTLVPYLIFGRSAFDAYIRARRQANREMHNAIADLNWRPWIEEAIAAKASEAYGALRALRRLGRTPCLANNRVGLLINGEATFTEILGAIRDARHVVLVQFFIIHDDLIGRRLQACLMEKAAEGVEIYVLYDKVGSHALPSAYIATLQRAGVKIKAFATRKGLINRFQVNFRNHRKIVVVDGEKGFVGGLNVGDEYLGDDPRLSPWRDTHVWVVGPAVASLQESFAEDWYWAARELPPLLLPDHYPEDGVLCQVLATGPADPNETCALFFLEAIHSAKRRIWITSPYFIPDEAMLAALRLAVLRGVEVRILLPARPDHKIVYAASSLYAFEAVRAGVRMFRYRPGFLHQKVVLIDDHVSAIGSANMDNRSFRLNFEVMLITVDADFAAQVEHMLDADFALAREITAQDSERTHRLQKLGMRVARLISPIL</sequence>
<dbReference type="InterPro" id="IPR027379">
    <property type="entry name" value="CLS_N"/>
</dbReference>
<evidence type="ECO:0000256" key="12">
    <source>
        <dbReference type="HAMAP-Rule" id="MF_00190"/>
    </source>
</evidence>
<comment type="caution">
    <text evidence="14">The sequence shown here is derived from an EMBL/GenBank/DDBJ whole genome shotgun (WGS) entry which is preliminary data.</text>
</comment>
<keyword evidence="9 12" id="KW-0472">Membrane</keyword>
<dbReference type="RefSeq" id="WP_190421325.1">
    <property type="nucleotide sequence ID" value="NZ_JAAOCA010000015.1"/>
</dbReference>
<gene>
    <name evidence="14" type="primary">cls</name>
    <name evidence="12" type="synonym">clsA</name>
    <name evidence="14" type="ORF">HAQ05_13335</name>
</gene>
<dbReference type="EMBL" id="JAAOCA010000015">
    <property type="protein sequence ID" value="MBD1599683.1"/>
    <property type="molecule type" value="Genomic_DNA"/>
</dbReference>
<dbReference type="SUPFAM" id="SSF56024">
    <property type="entry name" value="Phospholipase D/nuclease"/>
    <property type="match status" value="2"/>
</dbReference>
<evidence type="ECO:0000313" key="15">
    <source>
        <dbReference type="Proteomes" id="UP000805841"/>
    </source>
</evidence>
<evidence type="ECO:0000256" key="4">
    <source>
        <dbReference type="ARBA" id="ARBA00022679"/>
    </source>
</evidence>
<accession>A0ABR7Z2G2</accession>
<dbReference type="Pfam" id="PF13396">
    <property type="entry name" value="PLDc_N"/>
    <property type="match status" value="1"/>
</dbReference>
<name>A0ABR7Z2G2_9PSED</name>
<keyword evidence="4 12" id="KW-0808">Transferase</keyword>
<dbReference type="PANTHER" id="PTHR21248:SF22">
    <property type="entry name" value="PHOSPHOLIPASE D"/>
    <property type="match status" value="1"/>
</dbReference>
<dbReference type="Proteomes" id="UP000805841">
    <property type="component" value="Unassembled WGS sequence"/>
</dbReference>
<evidence type="ECO:0000256" key="11">
    <source>
        <dbReference type="ARBA" id="ARBA00023264"/>
    </source>
</evidence>
<keyword evidence="10 12" id="KW-0594">Phospholipid biosynthesis</keyword>
<evidence type="ECO:0000256" key="8">
    <source>
        <dbReference type="ARBA" id="ARBA00023098"/>
    </source>
</evidence>
<dbReference type="NCBIfam" id="TIGR04265">
    <property type="entry name" value="bac_cardiolipin"/>
    <property type="match status" value="1"/>
</dbReference>
<evidence type="ECO:0000256" key="6">
    <source>
        <dbReference type="ARBA" id="ARBA00022737"/>
    </source>
</evidence>
<evidence type="ECO:0000256" key="10">
    <source>
        <dbReference type="ARBA" id="ARBA00023209"/>
    </source>
</evidence>
<keyword evidence="15" id="KW-1185">Reference proteome</keyword>
<feature type="active site" evidence="12">
    <location>
        <position position="225"/>
    </location>
</feature>
<evidence type="ECO:0000256" key="1">
    <source>
        <dbReference type="ARBA" id="ARBA00004651"/>
    </source>
</evidence>
<reference evidence="14 15" key="1">
    <citation type="journal article" date="2020" name="Insects">
        <title>Bacteria Belonging to Pseudomonas typographi sp. nov. from the Bark Beetle Ips typographus Have Genomic Potential to Aid in the Host Ecology.</title>
        <authorList>
            <person name="Peral-Aranega E."/>
            <person name="Saati-Santamaria Z."/>
            <person name="Kolarik M."/>
            <person name="Rivas R."/>
            <person name="Garcia-Fraile P."/>
        </authorList>
    </citation>
    <scope>NUCLEOTIDE SEQUENCE [LARGE SCALE GENOMIC DNA]</scope>
    <source>
        <strain evidence="14 15">CA3A</strain>
    </source>
</reference>
<feature type="active site" evidence="12">
    <location>
        <position position="397"/>
    </location>
</feature>
<feature type="domain" description="PLD phosphodiesterase" evidence="13">
    <location>
        <begin position="392"/>
        <end position="419"/>
    </location>
</feature>
<evidence type="ECO:0000256" key="7">
    <source>
        <dbReference type="ARBA" id="ARBA00022989"/>
    </source>
</evidence>
<keyword evidence="11 12" id="KW-1208">Phospholipid metabolism</keyword>
<dbReference type="InterPro" id="IPR001736">
    <property type="entry name" value="PLipase_D/transphosphatidylase"/>
</dbReference>
<dbReference type="InterPro" id="IPR025202">
    <property type="entry name" value="PLD-like_dom"/>
</dbReference>
<organism evidence="14 15">
    <name type="scientific">Pseudomonas typographi</name>
    <dbReference type="NCBI Taxonomy" id="2715964"/>
    <lineage>
        <taxon>Bacteria</taxon>
        <taxon>Pseudomonadati</taxon>
        <taxon>Pseudomonadota</taxon>
        <taxon>Gammaproteobacteria</taxon>
        <taxon>Pseudomonadales</taxon>
        <taxon>Pseudomonadaceae</taxon>
        <taxon>Pseudomonas</taxon>
    </lineage>
</organism>
<dbReference type="CDD" id="cd09155">
    <property type="entry name" value="PLDc_PaCLS_like_1"/>
    <property type="match status" value="1"/>
</dbReference>
<feature type="transmembrane region" description="Helical" evidence="12">
    <location>
        <begin position="37"/>
        <end position="58"/>
    </location>
</feature>
<keyword evidence="2 12" id="KW-1003">Cell membrane</keyword>
<keyword evidence="8 12" id="KW-0443">Lipid metabolism</keyword>
<dbReference type="InterPro" id="IPR030840">
    <property type="entry name" value="CL_synthase_A"/>
</dbReference>
<dbReference type="Pfam" id="PF13091">
    <property type="entry name" value="PLDc_2"/>
    <property type="match status" value="2"/>
</dbReference>
<comment type="catalytic activity">
    <reaction evidence="12">
        <text>2 a 1,2-diacyl-sn-glycero-3-phospho-(1'-sn-glycerol) = a cardiolipin + glycerol</text>
        <dbReference type="Rhea" id="RHEA:31451"/>
        <dbReference type="ChEBI" id="CHEBI:17754"/>
        <dbReference type="ChEBI" id="CHEBI:62237"/>
        <dbReference type="ChEBI" id="CHEBI:64716"/>
    </reaction>
</comment>
<evidence type="ECO:0000256" key="3">
    <source>
        <dbReference type="ARBA" id="ARBA00022516"/>
    </source>
</evidence>
<dbReference type="SMART" id="SM00155">
    <property type="entry name" value="PLDc"/>
    <property type="match status" value="2"/>
</dbReference>
<evidence type="ECO:0000259" key="13">
    <source>
        <dbReference type="PROSITE" id="PS50035"/>
    </source>
</evidence>
<evidence type="ECO:0000313" key="14">
    <source>
        <dbReference type="EMBL" id="MBD1599683.1"/>
    </source>
</evidence>
<dbReference type="PROSITE" id="PS50035">
    <property type="entry name" value="PLD"/>
    <property type="match status" value="2"/>
</dbReference>
<comment type="subcellular location">
    <subcellularLocation>
        <location evidence="1 12">Cell membrane</location>
        <topology evidence="1 12">Multi-pass membrane protein</topology>
    </subcellularLocation>
</comment>
<dbReference type="EC" id="2.7.8.-" evidence="12"/>
<feature type="domain" description="PLD phosphodiesterase" evidence="13">
    <location>
        <begin position="218"/>
        <end position="245"/>
    </location>
</feature>
<evidence type="ECO:0000256" key="9">
    <source>
        <dbReference type="ARBA" id="ARBA00023136"/>
    </source>
</evidence>
<feature type="active site" evidence="12">
    <location>
        <position position="399"/>
    </location>
</feature>
<dbReference type="HAMAP" id="MF_00190">
    <property type="entry name" value="Cardiolipin_synth_ClsA"/>
    <property type="match status" value="1"/>
</dbReference>
<proteinExistence type="inferred from homology"/>
<feature type="active site" evidence="12">
    <location>
        <position position="223"/>
    </location>
</feature>
<feature type="active site" evidence="12">
    <location>
        <position position="230"/>
    </location>
</feature>
<keyword evidence="7 12" id="KW-1133">Transmembrane helix</keyword>
<keyword evidence="5 12" id="KW-0812">Transmembrane</keyword>
<dbReference type="Gene3D" id="3.30.870.10">
    <property type="entry name" value="Endonuclease Chain A"/>
    <property type="match status" value="2"/>
</dbReference>
<feature type="active site" evidence="12">
    <location>
        <position position="404"/>
    </location>
</feature>